<dbReference type="Proteomes" id="UP000564385">
    <property type="component" value="Unassembled WGS sequence"/>
</dbReference>
<evidence type="ECO:0000313" key="3">
    <source>
        <dbReference type="Proteomes" id="UP000564385"/>
    </source>
</evidence>
<comment type="caution">
    <text evidence="2">The sequence shown here is derived from an EMBL/GenBank/DDBJ whole genome shotgun (WGS) entry which is preliminary data.</text>
</comment>
<gene>
    <name evidence="2" type="ORF">HDF08_003710</name>
</gene>
<organism evidence="2 3">
    <name type="scientific">Tunturiibacter lichenicola</name>
    <dbReference type="NCBI Taxonomy" id="2051959"/>
    <lineage>
        <taxon>Bacteria</taxon>
        <taxon>Pseudomonadati</taxon>
        <taxon>Acidobacteriota</taxon>
        <taxon>Terriglobia</taxon>
        <taxon>Terriglobales</taxon>
        <taxon>Acidobacteriaceae</taxon>
        <taxon>Tunturiibacter</taxon>
    </lineage>
</organism>
<protein>
    <submittedName>
        <fullName evidence="2">Uncharacterized protein</fullName>
    </submittedName>
</protein>
<name>A0A852VKA4_9BACT</name>
<dbReference type="EMBL" id="JACCCU010000003">
    <property type="protein sequence ID" value="NYF91591.1"/>
    <property type="molecule type" value="Genomic_DNA"/>
</dbReference>
<feature type="chain" id="PRO_5032434268" evidence="1">
    <location>
        <begin position="23"/>
        <end position="148"/>
    </location>
</feature>
<dbReference type="AlphaFoldDB" id="A0A852VKA4"/>
<evidence type="ECO:0000313" key="2">
    <source>
        <dbReference type="EMBL" id="NYF91591.1"/>
    </source>
</evidence>
<keyword evidence="1" id="KW-0732">Signal</keyword>
<reference evidence="2 3" key="1">
    <citation type="submission" date="2020-07" db="EMBL/GenBank/DDBJ databases">
        <title>Genomic Encyclopedia of Type Strains, Phase IV (KMG-V): Genome sequencing to study the core and pangenomes of soil and plant-associated prokaryotes.</title>
        <authorList>
            <person name="Whitman W."/>
        </authorList>
    </citation>
    <scope>NUCLEOTIDE SEQUENCE [LARGE SCALE GENOMIC DNA]</scope>
    <source>
        <strain evidence="2 3">M8UP22</strain>
    </source>
</reference>
<accession>A0A852VKA4</accession>
<feature type="signal peptide" evidence="1">
    <location>
        <begin position="1"/>
        <end position="22"/>
    </location>
</feature>
<sequence>MLRSCVCLFLIFCSMGSSFLSGQELQRRLDTEKGETRDALSAHPLSWWTKDLLRLDSSGDLMLGFKAPDGQPLTAKDYRTKQTITKVGVLAGHAILQVQTSIHPGPRVIAAGLPLMTGAQESGKICLYLRGAKAYTSKSTRCTMTEVG</sequence>
<evidence type="ECO:0000256" key="1">
    <source>
        <dbReference type="SAM" id="SignalP"/>
    </source>
</evidence>
<proteinExistence type="predicted"/>